<dbReference type="PANTHER" id="PTHR47235:SF1">
    <property type="entry name" value="BLR6548 PROTEIN"/>
    <property type="match status" value="1"/>
</dbReference>
<evidence type="ECO:0000313" key="6">
    <source>
        <dbReference type="Proteomes" id="UP000295129"/>
    </source>
</evidence>
<sequence>MEKTHRARRGAPLAALAAGLLIALPALAQEQFIGLPSYRVGPYAAGGSGIYGGWIDYMTLINERDGGINGVKLTWEECETEYNNARGVECYERLKGKGPTGNTTFQPLSTGITYSVLEKVAQDKIPMVTIGYGRTDAADGRVFPWVFPMISTYWSQASGMVKFIGGKVGGLEQLKGKKIVYLYHDSAFGKEGIPLMEQSAQKYGFTLKQIPVAHPGNEQQAQWLQIRQEKPDYVILWGWGVMNPTALRAAARSGYPRDRIVGGWWSGSEEDTIPAGDAAKGYISANLSGVGTGFPVIQEVQKHVYARNKGNMEDKNRVGSVYYNRGIVHGILTVEAIRTAQQKFGAGKPMTGEQVRWGFEHLNLDADHLARLGATGLLPELKVSCADHEGAGKVKFQQWDGSKWLPLTDWIEADRAQVRGLIEASAGAYAKEKGVTPRDCSKEP</sequence>
<feature type="domain" description="Leucine-binding protein" evidence="4">
    <location>
        <begin position="32"/>
        <end position="401"/>
    </location>
</feature>
<organism evidence="5 6">
    <name type="scientific">Azoarcus indigens</name>
    <dbReference type="NCBI Taxonomy" id="29545"/>
    <lineage>
        <taxon>Bacteria</taxon>
        <taxon>Pseudomonadati</taxon>
        <taxon>Pseudomonadota</taxon>
        <taxon>Betaproteobacteria</taxon>
        <taxon>Rhodocyclales</taxon>
        <taxon>Zoogloeaceae</taxon>
        <taxon>Azoarcus</taxon>
    </lineage>
</organism>
<dbReference type="PANTHER" id="PTHR47235">
    <property type="entry name" value="BLR6548 PROTEIN"/>
    <property type="match status" value="1"/>
</dbReference>
<dbReference type="RefSeq" id="WP_133590531.1">
    <property type="nucleotide sequence ID" value="NZ_SNVV01000006.1"/>
</dbReference>
<evidence type="ECO:0000259" key="4">
    <source>
        <dbReference type="Pfam" id="PF13458"/>
    </source>
</evidence>
<reference evidence="5 6" key="1">
    <citation type="submission" date="2019-03" db="EMBL/GenBank/DDBJ databases">
        <title>Genomic Encyclopedia of Type Strains, Phase IV (KMG-IV): sequencing the most valuable type-strain genomes for metagenomic binning, comparative biology and taxonomic classification.</title>
        <authorList>
            <person name="Goeker M."/>
        </authorList>
    </citation>
    <scope>NUCLEOTIDE SEQUENCE [LARGE SCALE GENOMIC DNA]</scope>
    <source>
        <strain evidence="5 6">DSM 12121</strain>
    </source>
</reference>
<protein>
    <submittedName>
        <fullName evidence="5">Amino acid/amide ABC transporter substrate-binding protein (HAAT family)</fullName>
    </submittedName>
</protein>
<dbReference type="Pfam" id="PF13458">
    <property type="entry name" value="Peripla_BP_6"/>
    <property type="match status" value="1"/>
</dbReference>
<name>A0A4R6E4U5_9RHOO</name>
<dbReference type="EMBL" id="SNVV01000006">
    <property type="protein sequence ID" value="TDN52434.1"/>
    <property type="molecule type" value="Genomic_DNA"/>
</dbReference>
<accession>A0A4R6E4U5</accession>
<evidence type="ECO:0000256" key="3">
    <source>
        <dbReference type="SAM" id="SignalP"/>
    </source>
</evidence>
<dbReference type="OrthoDB" id="5297022at2"/>
<evidence type="ECO:0000256" key="2">
    <source>
        <dbReference type="ARBA" id="ARBA00022729"/>
    </source>
</evidence>
<proteinExistence type="inferred from homology"/>
<dbReference type="CDD" id="cd06334">
    <property type="entry name" value="PBP1_ABC_ligand_binding-like"/>
    <property type="match status" value="1"/>
</dbReference>
<dbReference type="AlphaFoldDB" id="A0A4R6E4U5"/>
<keyword evidence="6" id="KW-1185">Reference proteome</keyword>
<keyword evidence="2 3" id="KW-0732">Signal</keyword>
<dbReference type="SUPFAM" id="SSF53822">
    <property type="entry name" value="Periplasmic binding protein-like I"/>
    <property type="match status" value="1"/>
</dbReference>
<feature type="chain" id="PRO_5020566599" evidence="3">
    <location>
        <begin position="29"/>
        <end position="444"/>
    </location>
</feature>
<comment type="caution">
    <text evidence="5">The sequence shown here is derived from an EMBL/GenBank/DDBJ whole genome shotgun (WGS) entry which is preliminary data.</text>
</comment>
<feature type="signal peptide" evidence="3">
    <location>
        <begin position="1"/>
        <end position="28"/>
    </location>
</feature>
<evidence type="ECO:0000313" key="5">
    <source>
        <dbReference type="EMBL" id="TDN52434.1"/>
    </source>
</evidence>
<dbReference type="Proteomes" id="UP000295129">
    <property type="component" value="Unassembled WGS sequence"/>
</dbReference>
<dbReference type="Gene3D" id="3.40.50.2300">
    <property type="match status" value="2"/>
</dbReference>
<comment type="similarity">
    <text evidence="1">Belongs to the leucine-binding protein family.</text>
</comment>
<dbReference type="InterPro" id="IPR028081">
    <property type="entry name" value="Leu-bd"/>
</dbReference>
<evidence type="ECO:0000256" key="1">
    <source>
        <dbReference type="ARBA" id="ARBA00010062"/>
    </source>
</evidence>
<gene>
    <name evidence="5" type="ORF">C7389_106133</name>
</gene>
<dbReference type="InterPro" id="IPR028082">
    <property type="entry name" value="Peripla_BP_I"/>
</dbReference>